<dbReference type="KEGG" id="cle:Clole_2336"/>
<dbReference type="PANTHER" id="PTHR30627:SF1">
    <property type="entry name" value="PEPTIDOGLYCAN D,D-TRANSPEPTIDASE FTSI"/>
    <property type="match status" value="1"/>
</dbReference>
<dbReference type="Gene3D" id="3.40.710.10">
    <property type="entry name" value="DD-peptidase/beta-lactamase superfamily"/>
    <property type="match status" value="1"/>
</dbReference>
<dbReference type="InterPro" id="IPR036138">
    <property type="entry name" value="PBP_dimer_sf"/>
</dbReference>
<evidence type="ECO:0000313" key="7">
    <source>
        <dbReference type="Proteomes" id="UP000008467"/>
    </source>
</evidence>
<name>F2JSA7_CELLD</name>
<feature type="domain" description="PASTA" evidence="5">
    <location>
        <begin position="665"/>
        <end position="721"/>
    </location>
</feature>
<dbReference type="Pfam" id="PF03717">
    <property type="entry name" value="PBP_dimer"/>
    <property type="match status" value="1"/>
</dbReference>
<dbReference type="EMBL" id="CP002582">
    <property type="protein sequence ID" value="ADZ84044.1"/>
    <property type="molecule type" value="Genomic_DNA"/>
</dbReference>
<comment type="similarity">
    <text evidence="2">Belongs to the transpeptidase family.</text>
</comment>
<dbReference type="SUPFAM" id="SSF56519">
    <property type="entry name" value="Penicillin binding protein dimerisation domain"/>
    <property type="match status" value="1"/>
</dbReference>
<dbReference type="SUPFAM" id="SSF54184">
    <property type="entry name" value="Penicillin-binding protein 2x (pbp-2x), c-terminal domain"/>
    <property type="match status" value="2"/>
</dbReference>
<reference evidence="6 7" key="1">
    <citation type="journal article" date="2011" name="J. Bacteriol.">
        <title>Complete genome sequence of the cellulose-degrading bacterium Cellulosilyticum lentocellum.</title>
        <authorList>
            <consortium name="US DOE Joint Genome Institute"/>
            <person name="Miller D.A."/>
            <person name="Suen G."/>
            <person name="Bruce D."/>
            <person name="Copeland A."/>
            <person name="Cheng J.F."/>
            <person name="Detter C."/>
            <person name="Goodwin L.A."/>
            <person name="Han C.S."/>
            <person name="Hauser L.J."/>
            <person name="Land M.L."/>
            <person name="Lapidus A."/>
            <person name="Lucas S."/>
            <person name="Meincke L."/>
            <person name="Pitluck S."/>
            <person name="Tapia R."/>
            <person name="Teshima H."/>
            <person name="Woyke T."/>
            <person name="Fox B.G."/>
            <person name="Angert E.R."/>
            <person name="Currie C.R."/>
        </authorList>
    </citation>
    <scope>NUCLEOTIDE SEQUENCE [LARGE SCALE GENOMIC DNA]</scope>
    <source>
        <strain evidence="7">ATCC 49066 / DSM 5427 / NCIMB 11756 / RHM5</strain>
    </source>
</reference>
<evidence type="ECO:0000256" key="2">
    <source>
        <dbReference type="ARBA" id="ARBA00007171"/>
    </source>
</evidence>
<dbReference type="EC" id="2.4.1.129" evidence="6"/>
<dbReference type="Gene3D" id="3.90.1310.10">
    <property type="entry name" value="Penicillin-binding protein 2a (Domain 2)"/>
    <property type="match status" value="1"/>
</dbReference>
<keyword evidence="6" id="KW-0328">Glycosyltransferase</keyword>
<dbReference type="GO" id="GO:0005886">
    <property type="term" value="C:plasma membrane"/>
    <property type="evidence" value="ECO:0007669"/>
    <property type="project" value="TreeGrafter"/>
</dbReference>
<dbReference type="InterPro" id="IPR001460">
    <property type="entry name" value="PCN-bd_Tpept"/>
</dbReference>
<evidence type="ECO:0000256" key="4">
    <source>
        <dbReference type="SAM" id="Phobius"/>
    </source>
</evidence>
<feature type="domain" description="PASTA" evidence="5">
    <location>
        <begin position="600"/>
        <end position="660"/>
    </location>
</feature>
<dbReference type="eggNOG" id="COG0768">
    <property type="taxonomic scope" value="Bacteria"/>
</dbReference>
<dbReference type="InterPro" id="IPR050515">
    <property type="entry name" value="Beta-lactam/transpept"/>
</dbReference>
<keyword evidence="4" id="KW-0812">Transmembrane</keyword>
<dbReference type="InterPro" id="IPR012338">
    <property type="entry name" value="Beta-lactam/transpept-like"/>
</dbReference>
<proteinExistence type="inferred from homology"/>
<comment type="subcellular location">
    <subcellularLocation>
        <location evidence="1">Membrane</location>
    </subcellularLocation>
</comment>
<dbReference type="HOGENOM" id="CLU_009289_6_0_9"/>
<dbReference type="AlphaFoldDB" id="F2JSA7"/>
<dbReference type="STRING" id="642492.Clole_2336"/>
<evidence type="ECO:0000313" key="6">
    <source>
        <dbReference type="EMBL" id="ADZ84044.1"/>
    </source>
</evidence>
<accession>F2JSA7</accession>
<dbReference type="InterPro" id="IPR005543">
    <property type="entry name" value="PASTA_dom"/>
</dbReference>
<dbReference type="InterPro" id="IPR005311">
    <property type="entry name" value="PBP_dimer"/>
</dbReference>
<sequence length="721" mass="79732">MKKRTRAKKKHNLVTRKHLNRRIVILNICFFGVFLFLGWQVTSIKIFKGEEYTKGALSNMTRSESIIAAQRGDIVDRNHKTLATSVLAYNVILSPKDILTLKEEQQEKLYATLAKQVDKTVDEIRNIVNERSNSKYYILAKRISTEKAEPLKGLGGVALDRTYVRKYPAGELAAQVLGYFNKNEEGKYGIEQQYESYLAGKPGREFSQMEGSKIITRQLQDAEAGSTITLTLDEVIQQYVTTTMEKYIEQYNPINASAIIMNPNTGEVYSMYSYPSYNPNTYNDLSEQLGASTWKGLSLDKQTEKLLEAWKNHTMQYMYEPGSTMKPIIMAMALEEGVIKGDETYNCPGYKVVADTRISCWKTGGHGVQTLEEVIANSCNVGMMELTSGMDNDVFLEYIKRFGFGEETGIELAGEEVGLLGKKLNVVDKATYSMGQNLTVTPLQLITAFSAVVNGGYLMEPYVVSNIINEDGEELLNQKKAVRRPVISSEISTLVTSYLKKVVEDGTGTAAAISGYDIGGKTGTGEKRVNVDGKLERPEDEYVVSFIGAAPISKPEVVGLVVFDGLPDKTGAPSAAFKEMMENILPYLDIELNVSAENAASTVSVVPDVSNKNIYEAVEILKQNELDYEFVGVGSEVIDQAPKAQALWNKGGSVKLYLKTNQMDQIEEVPDLIGKTIEEAQTLVEGKFVIEGAISGSISSQMPKAGTKIEKNNKIIVKTTE</sequence>
<keyword evidence="6" id="KW-0808">Transferase</keyword>
<keyword evidence="3 4" id="KW-0472">Membrane</keyword>
<protein>
    <submittedName>
        <fullName evidence="6">Peptidoglycan glycosyltransferase</fullName>
        <ecNumber evidence="6">2.4.1.129</ecNumber>
    </submittedName>
</protein>
<keyword evidence="4" id="KW-1133">Transmembrane helix</keyword>
<dbReference type="GO" id="GO:0016757">
    <property type="term" value="F:glycosyltransferase activity"/>
    <property type="evidence" value="ECO:0007669"/>
    <property type="project" value="UniProtKB-KW"/>
</dbReference>
<evidence type="ECO:0000256" key="3">
    <source>
        <dbReference type="ARBA" id="ARBA00023136"/>
    </source>
</evidence>
<dbReference type="GO" id="GO:0008658">
    <property type="term" value="F:penicillin binding"/>
    <property type="evidence" value="ECO:0007669"/>
    <property type="project" value="InterPro"/>
</dbReference>
<gene>
    <name evidence="6" type="ordered locus">Clole_2336</name>
</gene>
<dbReference type="RefSeq" id="WP_013657338.1">
    <property type="nucleotide sequence ID" value="NC_015275.1"/>
</dbReference>
<dbReference type="PROSITE" id="PS51178">
    <property type="entry name" value="PASTA"/>
    <property type="match status" value="2"/>
</dbReference>
<dbReference type="Pfam" id="PF00905">
    <property type="entry name" value="Transpeptidase"/>
    <property type="match status" value="1"/>
</dbReference>
<evidence type="ECO:0000259" key="5">
    <source>
        <dbReference type="PROSITE" id="PS51178"/>
    </source>
</evidence>
<dbReference type="Proteomes" id="UP000008467">
    <property type="component" value="Chromosome"/>
</dbReference>
<organism evidence="6 7">
    <name type="scientific">Cellulosilyticum lentocellum (strain ATCC 49066 / DSM 5427 / NCIMB 11756 / RHM5)</name>
    <name type="common">Clostridium lentocellum</name>
    <dbReference type="NCBI Taxonomy" id="642492"/>
    <lineage>
        <taxon>Bacteria</taxon>
        <taxon>Bacillati</taxon>
        <taxon>Bacillota</taxon>
        <taxon>Clostridia</taxon>
        <taxon>Lachnospirales</taxon>
        <taxon>Cellulosilyticaceae</taxon>
        <taxon>Cellulosilyticum</taxon>
    </lineage>
</organism>
<dbReference type="SMART" id="SM00740">
    <property type="entry name" value="PASTA"/>
    <property type="match status" value="2"/>
</dbReference>
<dbReference type="SUPFAM" id="SSF56601">
    <property type="entry name" value="beta-lactamase/transpeptidase-like"/>
    <property type="match status" value="1"/>
</dbReference>
<feature type="transmembrane region" description="Helical" evidence="4">
    <location>
        <begin position="21"/>
        <end position="39"/>
    </location>
</feature>
<dbReference type="PANTHER" id="PTHR30627">
    <property type="entry name" value="PEPTIDOGLYCAN D,D-TRANSPEPTIDASE"/>
    <property type="match status" value="1"/>
</dbReference>
<evidence type="ECO:0000256" key="1">
    <source>
        <dbReference type="ARBA" id="ARBA00004370"/>
    </source>
</evidence>
<dbReference type="GO" id="GO:0071555">
    <property type="term" value="P:cell wall organization"/>
    <property type="evidence" value="ECO:0007669"/>
    <property type="project" value="TreeGrafter"/>
</dbReference>
<keyword evidence="7" id="KW-1185">Reference proteome</keyword>
<dbReference type="Pfam" id="PF03793">
    <property type="entry name" value="PASTA"/>
    <property type="match status" value="2"/>
</dbReference>